<dbReference type="NCBIfam" id="TIGR02887">
    <property type="entry name" value="spore_ger_x_C"/>
    <property type="match status" value="1"/>
</dbReference>
<evidence type="ECO:0000256" key="6">
    <source>
        <dbReference type="ARBA" id="ARBA00023139"/>
    </source>
</evidence>
<dbReference type="PANTHER" id="PTHR35789:SF1">
    <property type="entry name" value="SPORE GERMINATION PROTEIN B3"/>
    <property type="match status" value="1"/>
</dbReference>
<evidence type="ECO:0000313" key="11">
    <source>
        <dbReference type="Proteomes" id="UP000779508"/>
    </source>
</evidence>
<keyword evidence="6" id="KW-0564">Palmitate</keyword>
<name>A0ABS6G1Q5_9FIRM</name>
<evidence type="ECO:0000256" key="3">
    <source>
        <dbReference type="ARBA" id="ARBA00022544"/>
    </source>
</evidence>
<dbReference type="InterPro" id="IPR057336">
    <property type="entry name" value="GerAC_N"/>
</dbReference>
<keyword evidence="5" id="KW-0472">Membrane</keyword>
<gene>
    <name evidence="10" type="ORF">KQI88_08340</name>
</gene>
<dbReference type="PANTHER" id="PTHR35789">
    <property type="entry name" value="SPORE GERMINATION PROTEIN B3"/>
    <property type="match status" value="1"/>
</dbReference>
<comment type="subcellular location">
    <subcellularLocation>
        <location evidence="1">Membrane</location>
        <topology evidence="1">Lipid-anchor</topology>
    </subcellularLocation>
</comment>
<keyword evidence="4" id="KW-0732">Signal</keyword>
<keyword evidence="3" id="KW-0309">Germination</keyword>
<dbReference type="Proteomes" id="UP000779508">
    <property type="component" value="Unassembled WGS sequence"/>
</dbReference>
<dbReference type="RefSeq" id="WP_216416176.1">
    <property type="nucleotide sequence ID" value="NZ_JAHLQK010000003.1"/>
</dbReference>
<keyword evidence="11" id="KW-1185">Reference proteome</keyword>
<evidence type="ECO:0000256" key="1">
    <source>
        <dbReference type="ARBA" id="ARBA00004635"/>
    </source>
</evidence>
<reference evidence="10 11" key="1">
    <citation type="submission" date="2021-06" db="EMBL/GenBank/DDBJ databases">
        <authorList>
            <person name="Sun Q."/>
            <person name="Li D."/>
        </authorList>
    </citation>
    <scope>NUCLEOTIDE SEQUENCE [LARGE SCALE GENOMIC DNA]</scope>
    <source>
        <strain evidence="10 11">MSJ-5</strain>
    </source>
</reference>
<evidence type="ECO:0000256" key="5">
    <source>
        <dbReference type="ARBA" id="ARBA00023136"/>
    </source>
</evidence>
<dbReference type="InterPro" id="IPR046953">
    <property type="entry name" value="Spore_GerAC-like_C"/>
</dbReference>
<keyword evidence="7" id="KW-0449">Lipoprotein</keyword>
<sequence>MNKRFVLFCTVMISVVILLSGCWNYREVDRIAIVSGLAVDQSPKGDKFLLTAEIVDVQGSLTEGNVKARRIQAEGDTIFDAVRNMILISAKRLYWSHAKAIIVSQDVAKEGIVSIIDWISRDIEPRTDMGIFVSREKTAWELLEQQSVTTDIRAFEMEYMLMGNNALSKSVRVDIIELVDTMSGKGTSSYLPAIGVTLNDGKRTANLSGIAVLRKDKLIGFLNEQDTKFFLFVKNKIQGGLLIVSPDEGHPKDKITLEIFKSKTKVQPVYSNGKLLMKIDINTEVAVAQEDIPINYMIEKNKNRLKKETEKYLNKNIENIIKKVQEDFDTDIFGFGSIVMKEMPSLWKNIEDEWNEIFKTLEVDINTEIDIRGSGLLSKPIQVGD</sequence>
<dbReference type="EMBL" id="JAHLQK010000003">
    <property type="protein sequence ID" value="MBU5676422.1"/>
    <property type="molecule type" value="Genomic_DNA"/>
</dbReference>
<dbReference type="InterPro" id="IPR008844">
    <property type="entry name" value="Spore_GerAC-like"/>
</dbReference>
<evidence type="ECO:0000313" key="10">
    <source>
        <dbReference type="EMBL" id="MBU5676422.1"/>
    </source>
</evidence>
<accession>A0ABS6G1Q5</accession>
<comment type="caution">
    <text evidence="10">The sequence shown here is derived from an EMBL/GenBank/DDBJ whole genome shotgun (WGS) entry which is preliminary data.</text>
</comment>
<dbReference type="Pfam" id="PF25198">
    <property type="entry name" value="Spore_GerAC_N"/>
    <property type="match status" value="1"/>
</dbReference>
<evidence type="ECO:0000259" key="8">
    <source>
        <dbReference type="Pfam" id="PF05504"/>
    </source>
</evidence>
<comment type="similarity">
    <text evidence="2">Belongs to the GerABKC lipoprotein family.</text>
</comment>
<protein>
    <submittedName>
        <fullName evidence="10">Ger(X)C family spore germination protein</fullName>
    </submittedName>
</protein>
<dbReference type="Pfam" id="PF05504">
    <property type="entry name" value="Spore_GerAC"/>
    <property type="match status" value="1"/>
</dbReference>
<evidence type="ECO:0000256" key="4">
    <source>
        <dbReference type="ARBA" id="ARBA00022729"/>
    </source>
</evidence>
<feature type="domain" description="Spore germination protein N-terminal" evidence="9">
    <location>
        <begin position="24"/>
        <end position="195"/>
    </location>
</feature>
<evidence type="ECO:0000256" key="2">
    <source>
        <dbReference type="ARBA" id="ARBA00007886"/>
    </source>
</evidence>
<evidence type="ECO:0000259" key="9">
    <source>
        <dbReference type="Pfam" id="PF25198"/>
    </source>
</evidence>
<dbReference type="PROSITE" id="PS51257">
    <property type="entry name" value="PROKAR_LIPOPROTEIN"/>
    <property type="match status" value="1"/>
</dbReference>
<evidence type="ECO:0000256" key="7">
    <source>
        <dbReference type="ARBA" id="ARBA00023288"/>
    </source>
</evidence>
<proteinExistence type="inferred from homology"/>
<feature type="domain" description="Spore germination GerAC-like C-terminal" evidence="8">
    <location>
        <begin position="208"/>
        <end position="375"/>
    </location>
</feature>
<organism evidence="10 11">
    <name type="scientific">Alkaliphilus flagellatus</name>
    <dbReference type="NCBI Taxonomy" id="2841507"/>
    <lineage>
        <taxon>Bacteria</taxon>
        <taxon>Bacillati</taxon>
        <taxon>Bacillota</taxon>
        <taxon>Clostridia</taxon>
        <taxon>Peptostreptococcales</taxon>
        <taxon>Natronincolaceae</taxon>
        <taxon>Alkaliphilus</taxon>
    </lineage>
</organism>